<dbReference type="EMBL" id="JAUDZG010000003">
    <property type="protein sequence ID" value="KAK3306456.1"/>
    <property type="molecule type" value="Genomic_DNA"/>
</dbReference>
<comment type="caution">
    <text evidence="2">The sequence shown here is derived from an EMBL/GenBank/DDBJ whole genome shotgun (WGS) entry which is preliminary data.</text>
</comment>
<proteinExistence type="predicted"/>
<feature type="transmembrane region" description="Helical" evidence="1">
    <location>
        <begin position="83"/>
        <end position="104"/>
    </location>
</feature>
<dbReference type="Proteomes" id="UP001273166">
    <property type="component" value="Unassembled WGS sequence"/>
</dbReference>
<dbReference type="AlphaFoldDB" id="A0AAJ0GUN2"/>
<name>A0AAJ0GUN2_9PEZI</name>
<evidence type="ECO:0000313" key="2">
    <source>
        <dbReference type="EMBL" id="KAK3306456.1"/>
    </source>
</evidence>
<reference evidence="2" key="1">
    <citation type="journal article" date="2023" name="Mol. Phylogenet. Evol.">
        <title>Genome-scale phylogeny and comparative genomics of the fungal order Sordariales.</title>
        <authorList>
            <person name="Hensen N."/>
            <person name="Bonometti L."/>
            <person name="Westerberg I."/>
            <person name="Brannstrom I.O."/>
            <person name="Guillou S."/>
            <person name="Cros-Aarteil S."/>
            <person name="Calhoun S."/>
            <person name="Haridas S."/>
            <person name="Kuo A."/>
            <person name="Mondo S."/>
            <person name="Pangilinan J."/>
            <person name="Riley R."/>
            <person name="LaButti K."/>
            <person name="Andreopoulos B."/>
            <person name="Lipzen A."/>
            <person name="Chen C."/>
            <person name="Yan M."/>
            <person name="Daum C."/>
            <person name="Ng V."/>
            <person name="Clum A."/>
            <person name="Steindorff A."/>
            <person name="Ohm R.A."/>
            <person name="Martin F."/>
            <person name="Silar P."/>
            <person name="Natvig D.O."/>
            <person name="Lalanne C."/>
            <person name="Gautier V."/>
            <person name="Ament-Velasquez S.L."/>
            <person name="Kruys A."/>
            <person name="Hutchinson M.I."/>
            <person name="Powell A.J."/>
            <person name="Barry K."/>
            <person name="Miller A.N."/>
            <person name="Grigoriev I.V."/>
            <person name="Debuchy R."/>
            <person name="Gladieux P."/>
            <person name="Hiltunen Thoren M."/>
            <person name="Johannesson H."/>
        </authorList>
    </citation>
    <scope>NUCLEOTIDE SEQUENCE</scope>
    <source>
        <strain evidence="2">CBS 333.67</strain>
    </source>
</reference>
<evidence type="ECO:0000313" key="3">
    <source>
        <dbReference type="Proteomes" id="UP001273166"/>
    </source>
</evidence>
<protein>
    <submittedName>
        <fullName evidence="2">Uncharacterized protein</fullName>
    </submittedName>
</protein>
<dbReference type="RefSeq" id="XP_062722236.1">
    <property type="nucleotide sequence ID" value="XM_062867817.1"/>
</dbReference>
<sequence>MYIYGYTGLATQNTGFKNYHYTADADGNNDDNLQIGRSGARLEHGWINGQQVVLPPATAILRLFSMIPLFLPEEGLERSRKLVASRASLYAGAYGAFFSLFPFFTTYTFGPMLRITGIGPDPPVLQIPSNVALPRIRQCDSNGFEDLESGVWISGSLHNTTIGVGRVHPTKTSGYTMTTTPPPPPPPRITVDRQEVDAKGNRFIMVTEAIR</sequence>
<keyword evidence="1" id="KW-0472">Membrane</keyword>
<accession>A0AAJ0GUN2</accession>
<evidence type="ECO:0000256" key="1">
    <source>
        <dbReference type="SAM" id="Phobius"/>
    </source>
</evidence>
<keyword evidence="1" id="KW-1133">Transmembrane helix</keyword>
<dbReference type="GeneID" id="87886646"/>
<keyword evidence="3" id="KW-1185">Reference proteome</keyword>
<gene>
    <name evidence="2" type="ORF">B0T15DRAFT_509831</name>
</gene>
<organism evidence="2 3">
    <name type="scientific">Chaetomium strumarium</name>
    <dbReference type="NCBI Taxonomy" id="1170767"/>
    <lineage>
        <taxon>Eukaryota</taxon>
        <taxon>Fungi</taxon>
        <taxon>Dikarya</taxon>
        <taxon>Ascomycota</taxon>
        <taxon>Pezizomycotina</taxon>
        <taxon>Sordariomycetes</taxon>
        <taxon>Sordariomycetidae</taxon>
        <taxon>Sordariales</taxon>
        <taxon>Chaetomiaceae</taxon>
        <taxon>Chaetomium</taxon>
    </lineage>
</organism>
<reference evidence="2" key="2">
    <citation type="submission" date="2023-06" db="EMBL/GenBank/DDBJ databases">
        <authorList>
            <consortium name="Lawrence Berkeley National Laboratory"/>
            <person name="Mondo S.J."/>
            <person name="Hensen N."/>
            <person name="Bonometti L."/>
            <person name="Westerberg I."/>
            <person name="Brannstrom I.O."/>
            <person name="Guillou S."/>
            <person name="Cros-Aarteil S."/>
            <person name="Calhoun S."/>
            <person name="Haridas S."/>
            <person name="Kuo A."/>
            <person name="Pangilinan J."/>
            <person name="Riley R."/>
            <person name="Labutti K."/>
            <person name="Andreopoulos B."/>
            <person name="Lipzen A."/>
            <person name="Chen C."/>
            <person name="Yanf M."/>
            <person name="Daum C."/>
            <person name="Ng V."/>
            <person name="Clum A."/>
            <person name="Steindorff A."/>
            <person name="Ohm R."/>
            <person name="Martin F."/>
            <person name="Silar P."/>
            <person name="Natvig D."/>
            <person name="Lalanne C."/>
            <person name="Gautier V."/>
            <person name="Ament-Velasquez S.L."/>
            <person name="Kruys A."/>
            <person name="Hutchinson M.I."/>
            <person name="Powell A.J."/>
            <person name="Barry K."/>
            <person name="Miller A.N."/>
            <person name="Grigoriev I.V."/>
            <person name="Debuchy R."/>
            <person name="Gladieux P."/>
            <person name="Thoren M.H."/>
            <person name="Johannesson H."/>
        </authorList>
    </citation>
    <scope>NUCLEOTIDE SEQUENCE</scope>
    <source>
        <strain evidence="2">CBS 333.67</strain>
    </source>
</reference>
<keyword evidence="1" id="KW-0812">Transmembrane</keyword>